<keyword evidence="1" id="KW-1133">Transmembrane helix</keyword>
<keyword evidence="3" id="KW-1185">Reference proteome</keyword>
<gene>
    <name evidence="2" type="ORF">RHGRI_011825</name>
</gene>
<feature type="transmembrane region" description="Helical" evidence="1">
    <location>
        <begin position="70"/>
        <end position="88"/>
    </location>
</feature>
<sequence>MFLGLSVTSRRVFGKICFCAILWSIWLERNQVVFRNKEWEEDVLVDSIKTKVAIWTKACYDLKEYLVSRGFVRVLGWVLGFAVFGSLTY</sequence>
<dbReference type="AlphaFoldDB" id="A0AAV6KN90"/>
<proteinExistence type="predicted"/>
<keyword evidence="1" id="KW-0812">Transmembrane</keyword>
<evidence type="ECO:0008006" key="4">
    <source>
        <dbReference type="Google" id="ProtNLM"/>
    </source>
</evidence>
<evidence type="ECO:0000256" key="1">
    <source>
        <dbReference type="SAM" id="Phobius"/>
    </source>
</evidence>
<evidence type="ECO:0000313" key="3">
    <source>
        <dbReference type="Proteomes" id="UP000823749"/>
    </source>
</evidence>
<accession>A0AAV6KN90</accession>
<evidence type="ECO:0000313" key="2">
    <source>
        <dbReference type="EMBL" id="KAG5554080.1"/>
    </source>
</evidence>
<dbReference type="EMBL" id="JACTNZ010000004">
    <property type="protein sequence ID" value="KAG5554080.1"/>
    <property type="molecule type" value="Genomic_DNA"/>
</dbReference>
<name>A0AAV6KN90_9ERIC</name>
<keyword evidence="1" id="KW-0472">Membrane</keyword>
<protein>
    <recommendedName>
        <fullName evidence="4">Transmembrane protein</fullName>
    </recommendedName>
</protein>
<dbReference type="Proteomes" id="UP000823749">
    <property type="component" value="Chromosome 4"/>
</dbReference>
<reference evidence="2" key="1">
    <citation type="submission" date="2020-08" db="EMBL/GenBank/DDBJ databases">
        <title>Plant Genome Project.</title>
        <authorList>
            <person name="Zhang R.-G."/>
        </authorList>
    </citation>
    <scope>NUCLEOTIDE SEQUENCE</scope>
    <source>
        <strain evidence="2">WSP0</strain>
        <tissue evidence="2">Leaf</tissue>
    </source>
</reference>
<feature type="transmembrane region" description="Helical" evidence="1">
    <location>
        <begin position="12"/>
        <end position="27"/>
    </location>
</feature>
<organism evidence="2 3">
    <name type="scientific">Rhododendron griersonianum</name>
    <dbReference type="NCBI Taxonomy" id="479676"/>
    <lineage>
        <taxon>Eukaryota</taxon>
        <taxon>Viridiplantae</taxon>
        <taxon>Streptophyta</taxon>
        <taxon>Embryophyta</taxon>
        <taxon>Tracheophyta</taxon>
        <taxon>Spermatophyta</taxon>
        <taxon>Magnoliopsida</taxon>
        <taxon>eudicotyledons</taxon>
        <taxon>Gunneridae</taxon>
        <taxon>Pentapetalae</taxon>
        <taxon>asterids</taxon>
        <taxon>Ericales</taxon>
        <taxon>Ericaceae</taxon>
        <taxon>Ericoideae</taxon>
        <taxon>Rhodoreae</taxon>
        <taxon>Rhododendron</taxon>
    </lineage>
</organism>
<comment type="caution">
    <text evidence="2">The sequence shown here is derived from an EMBL/GenBank/DDBJ whole genome shotgun (WGS) entry which is preliminary data.</text>
</comment>